<reference evidence="2" key="1">
    <citation type="submission" date="2020-05" db="EMBL/GenBank/DDBJ databases">
        <title>Phylogenomic resolution of chytrid fungi.</title>
        <authorList>
            <person name="Stajich J.E."/>
            <person name="Amses K."/>
            <person name="Simmons R."/>
            <person name="Seto K."/>
            <person name="Myers J."/>
            <person name="Bonds A."/>
            <person name="Quandt C.A."/>
            <person name="Barry K."/>
            <person name="Liu P."/>
            <person name="Grigoriev I."/>
            <person name="Longcore J.E."/>
            <person name="James T.Y."/>
        </authorList>
    </citation>
    <scope>NUCLEOTIDE SEQUENCE</scope>
    <source>
        <strain evidence="2">JEL0513</strain>
    </source>
</reference>
<dbReference type="EMBL" id="JADGJH010000313">
    <property type="protein sequence ID" value="KAJ3131150.1"/>
    <property type="molecule type" value="Genomic_DNA"/>
</dbReference>
<gene>
    <name evidence="2" type="ORF">HK100_006729</name>
</gene>
<evidence type="ECO:0000313" key="2">
    <source>
        <dbReference type="EMBL" id="KAJ3131150.1"/>
    </source>
</evidence>
<name>A0AAD5T7U7_9FUNG</name>
<keyword evidence="1" id="KW-0812">Transmembrane</keyword>
<protein>
    <submittedName>
        <fullName evidence="2">Uncharacterized protein</fullName>
    </submittedName>
</protein>
<keyword evidence="1" id="KW-0472">Membrane</keyword>
<evidence type="ECO:0000256" key="1">
    <source>
        <dbReference type="SAM" id="Phobius"/>
    </source>
</evidence>
<dbReference type="AlphaFoldDB" id="A0AAD5T7U7"/>
<organism evidence="2 3">
    <name type="scientific">Physocladia obscura</name>
    <dbReference type="NCBI Taxonomy" id="109957"/>
    <lineage>
        <taxon>Eukaryota</taxon>
        <taxon>Fungi</taxon>
        <taxon>Fungi incertae sedis</taxon>
        <taxon>Chytridiomycota</taxon>
        <taxon>Chytridiomycota incertae sedis</taxon>
        <taxon>Chytridiomycetes</taxon>
        <taxon>Chytridiales</taxon>
        <taxon>Chytriomycetaceae</taxon>
        <taxon>Physocladia</taxon>
    </lineage>
</organism>
<evidence type="ECO:0000313" key="3">
    <source>
        <dbReference type="Proteomes" id="UP001211907"/>
    </source>
</evidence>
<dbReference type="Proteomes" id="UP001211907">
    <property type="component" value="Unassembled WGS sequence"/>
</dbReference>
<keyword evidence="3" id="KW-1185">Reference proteome</keyword>
<feature type="transmembrane region" description="Helical" evidence="1">
    <location>
        <begin position="53"/>
        <end position="79"/>
    </location>
</feature>
<comment type="caution">
    <text evidence="2">The sequence shown here is derived from an EMBL/GenBank/DDBJ whole genome shotgun (WGS) entry which is preliminary data.</text>
</comment>
<sequence length="93" mass="9319">MTAATAAVASWGGVVSDAGAYGSSGSSAAAGVGEVFFRGASSSGVEGVRKVPVIWASAAILCVSWWFAVETVVLIAMFAGGRVRRRVLAVDAP</sequence>
<accession>A0AAD5T7U7</accession>
<keyword evidence="1" id="KW-1133">Transmembrane helix</keyword>
<proteinExistence type="predicted"/>